<accession>A0A556QKY9</accession>
<dbReference type="RefSeq" id="WP_144353701.1">
    <property type="nucleotide sequence ID" value="NZ_CBCRVV010000013.1"/>
</dbReference>
<proteinExistence type="predicted"/>
<keyword evidence="2" id="KW-1185">Reference proteome</keyword>
<evidence type="ECO:0000313" key="2">
    <source>
        <dbReference type="Proteomes" id="UP000315648"/>
    </source>
</evidence>
<dbReference type="Proteomes" id="UP000315648">
    <property type="component" value="Unassembled WGS sequence"/>
</dbReference>
<reference evidence="1 2" key="1">
    <citation type="submission" date="2019-07" db="EMBL/GenBank/DDBJ databases">
        <title>Description of 53C-WASEF.</title>
        <authorList>
            <person name="Pitt A."/>
            <person name="Hahn M.W."/>
        </authorList>
    </citation>
    <scope>NUCLEOTIDE SEQUENCE [LARGE SCALE GENOMIC DNA]</scope>
    <source>
        <strain evidence="1 2">53C-WASEF</strain>
    </source>
</reference>
<evidence type="ECO:0000313" key="1">
    <source>
        <dbReference type="EMBL" id="TSJ77298.1"/>
    </source>
</evidence>
<comment type="caution">
    <text evidence="1">The sequence shown here is derived from an EMBL/GenBank/DDBJ whole genome shotgun (WGS) entry which is preliminary data.</text>
</comment>
<dbReference type="OrthoDB" id="337615at2"/>
<gene>
    <name evidence="1" type="ORF">FPL22_14480</name>
</gene>
<sequence length="339" mass="37398">MKRFFNDTSFWNQPIGPNHAIDPASHPMLDFLAKHDDRGFWLNLNQWTIPIYEVDASTPRRRIHRRFHPGSPGCLARSTAYLHAKHPFGHGRDFAADAEAGLIPIPAHARPDPESDSHIALVDWQNGWIWDMWAVRIRPDGEWECNSGMKYRADGSGVFDRAEFTVHNGESIHPYGPARAAGVPILAGTIMHDDVVAGVIPHKLAFATQCSALQRFVNPPACWTDGGWDEGLPEGAVVQLDPALNLETLGLSPAAKVIARALQDYGAVNVDVCGGHSLYGEGLYADPLRRTWDGLLDGNALIDLKFEHYRVLKMDGLVHEGMGRREKSGIYGHPAPTTG</sequence>
<organism evidence="1 2">
    <name type="scientific">Rariglobus hedericola</name>
    <dbReference type="NCBI Taxonomy" id="2597822"/>
    <lineage>
        <taxon>Bacteria</taxon>
        <taxon>Pseudomonadati</taxon>
        <taxon>Verrucomicrobiota</taxon>
        <taxon>Opitutia</taxon>
        <taxon>Opitutales</taxon>
        <taxon>Opitutaceae</taxon>
        <taxon>Rariglobus</taxon>
    </lineage>
</organism>
<dbReference type="EMBL" id="VMBG01000002">
    <property type="protein sequence ID" value="TSJ77298.1"/>
    <property type="molecule type" value="Genomic_DNA"/>
</dbReference>
<name>A0A556QKY9_9BACT</name>
<protein>
    <submittedName>
        <fullName evidence="1">Uncharacterized protein</fullName>
    </submittedName>
</protein>
<dbReference type="AlphaFoldDB" id="A0A556QKY9"/>